<dbReference type="Proteomes" id="UP000623067">
    <property type="component" value="Unassembled WGS sequence"/>
</dbReference>
<proteinExistence type="inferred from homology"/>
<sequence length="94" mass="9739">MNTDTLTGTTTDLGGKLKEGLGAALGDKSLQGEGKADQLDGKVQKGFGEARDAVEGTIRPVIDYARQFIHERPFAAAALGGVLGIAVINTLRGK</sequence>
<keyword evidence="5" id="KW-1185">Reference proteome</keyword>
<evidence type="ECO:0000256" key="1">
    <source>
        <dbReference type="ARBA" id="ARBA00009129"/>
    </source>
</evidence>
<gene>
    <name evidence="4" type="ORF">GCM10011380_08120</name>
</gene>
<name>A0A916SZ23_9SPHN</name>
<dbReference type="AlphaFoldDB" id="A0A916SZ23"/>
<dbReference type="InterPro" id="IPR008462">
    <property type="entry name" value="CsbD"/>
</dbReference>
<comment type="caution">
    <text evidence="4">The sequence shown here is derived from an EMBL/GenBank/DDBJ whole genome shotgun (WGS) entry which is preliminary data.</text>
</comment>
<keyword evidence="2" id="KW-0812">Transmembrane</keyword>
<feature type="domain" description="CsbD-like" evidence="3">
    <location>
        <begin position="4"/>
        <end position="55"/>
    </location>
</feature>
<feature type="transmembrane region" description="Helical" evidence="2">
    <location>
        <begin position="74"/>
        <end position="91"/>
    </location>
</feature>
<reference evidence="4" key="1">
    <citation type="journal article" date="2014" name="Int. J. Syst. Evol. Microbiol.">
        <title>Complete genome sequence of Corynebacterium casei LMG S-19264T (=DSM 44701T), isolated from a smear-ripened cheese.</title>
        <authorList>
            <consortium name="US DOE Joint Genome Institute (JGI-PGF)"/>
            <person name="Walter F."/>
            <person name="Albersmeier A."/>
            <person name="Kalinowski J."/>
            <person name="Ruckert C."/>
        </authorList>
    </citation>
    <scope>NUCLEOTIDE SEQUENCE</scope>
    <source>
        <strain evidence="4">CGMCC 1.15330</strain>
    </source>
</reference>
<organism evidence="4 5">
    <name type="scientific">Sphingomonas metalli</name>
    <dbReference type="NCBI Taxonomy" id="1779358"/>
    <lineage>
        <taxon>Bacteria</taxon>
        <taxon>Pseudomonadati</taxon>
        <taxon>Pseudomonadota</taxon>
        <taxon>Alphaproteobacteria</taxon>
        <taxon>Sphingomonadales</taxon>
        <taxon>Sphingomonadaceae</taxon>
        <taxon>Sphingomonas</taxon>
    </lineage>
</organism>
<dbReference type="EMBL" id="BMIH01000001">
    <property type="protein sequence ID" value="GGB20915.1"/>
    <property type="molecule type" value="Genomic_DNA"/>
</dbReference>
<dbReference type="Pfam" id="PF05532">
    <property type="entry name" value="CsbD"/>
    <property type="match status" value="1"/>
</dbReference>
<dbReference type="SUPFAM" id="SSF69047">
    <property type="entry name" value="Hypothetical protein YjbJ"/>
    <property type="match status" value="1"/>
</dbReference>
<protein>
    <recommendedName>
        <fullName evidence="3">CsbD-like domain-containing protein</fullName>
    </recommendedName>
</protein>
<comment type="similarity">
    <text evidence="1">Belongs to the UPF0337 (CsbD) family.</text>
</comment>
<reference evidence="4" key="2">
    <citation type="submission" date="2020-09" db="EMBL/GenBank/DDBJ databases">
        <authorList>
            <person name="Sun Q."/>
            <person name="Zhou Y."/>
        </authorList>
    </citation>
    <scope>NUCLEOTIDE SEQUENCE</scope>
    <source>
        <strain evidence="4">CGMCC 1.15330</strain>
    </source>
</reference>
<keyword evidence="2" id="KW-0472">Membrane</keyword>
<evidence type="ECO:0000256" key="2">
    <source>
        <dbReference type="SAM" id="Phobius"/>
    </source>
</evidence>
<dbReference type="InterPro" id="IPR036629">
    <property type="entry name" value="YjbJ_sf"/>
</dbReference>
<evidence type="ECO:0000313" key="4">
    <source>
        <dbReference type="EMBL" id="GGB20915.1"/>
    </source>
</evidence>
<evidence type="ECO:0000313" key="5">
    <source>
        <dbReference type="Proteomes" id="UP000623067"/>
    </source>
</evidence>
<accession>A0A916SZ23</accession>
<dbReference type="RefSeq" id="WP_188657346.1">
    <property type="nucleotide sequence ID" value="NZ_BMIH01000001.1"/>
</dbReference>
<dbReference type="Gene3D" id="1.10.1470.10">
    <property type="entry name" value="YjbJ"/>
    <property type="match status" value="1"/>
</dbReference>
<evidence type="ECO:0000259" key="3">
    <source>
        <dbReference type="Pfam" id="PF05532"/>
    </source>
</evidence>
<keyword evidence="2" id="KW-1133">Transmembrane helix</keyword>